<evidence type="ECO:0000313" key="3">
    <source>
        <dbReference type="Proteomes" id="UP000262257"/>
    </source>
</evidence>
<name>A0A3D3G1B4_ACIRA</name>
<dbReference type="EMBL" id="DPXL01000125">
    <property type="protein sequence ID" value="HCM31820.1"/>
    <property type="molecule type" value="Genomic_DNA"/>
</dbReference>
<sequence>MKTVVMKNNFSAGELSTALYTRTDIQQYSNGAKRLQNVFPLVEGGVRKRPGTFNRGLMAGAIRLIPFIVNSSSVFMLIFKHLSVMVYCPRTREVVATLDTPYTDSQLPDIQYVQYRFEMFITHIAHPVQRLRSDEEFANWLFSVFSFDHQPVNSENARYPFRQGKPSSKELGVRVTFNVDATSPWSNTASYVVDDEVRVTYTAPRPGGWGTITVTEYYKAILAGTGKNPRTEPTYWHLLASSGSDVFSADDVGSYIEVNGGLIRITRFINENSVEGEVVKKLDADIQAIERSWGILPPAFNAIDGYPRCCTYFKQRLVLANTKKAPNKIWFSAVGANGNFLETTEDSDAFSIVSASGLSNSILFLEAQRGVICLTSGGEFMVDSDGGLTPTTVNIIEHSAYGAYAVTRPERVGNELLFVQRGGERVRALTYRYEVDGLVSPEISSLASHIGEEHQGINEITYQQEPESIVWCVLGDGKVASITFNRDQEVLAWAQHNFGGSVKSMCSLPTALGADQAFMLIERKGSTYLEELSFNAYTDAQLNINLTANTVNKAQFNHLNNIACYYAENDTVTEIACEDEGSNLQVDADLVGKTLSFGQTFECVAELFPPELNQAPLSSMLHRAKVDRTAFFFNKTLGASINGELIETLSFDDNLLDYRKPYTGYHLIEGGHWEDLHKVPLIITHNKPLPFHLQAITMQLSINEK</sequence>
<organism evidence="2 3">
    <name type="scientific">Acinetobacter radioresistens</name>
    <dbReference type="NCBI Taxonomy" id="40216"/>
    <lineage>
        <taxon>Bacteria</taxon>
        <taxon>Pseudomonadati</taxon>
        <taxon>Pseudomonadota</taxon>
        <taxon>Gammaproteobacteria</taxon>
        <taxon>Moraxellales</taxon>
        <taxon>Moraxellaceae</taxon>
        <taxon>Acinetobacter</taxon>
    </lineage>
</organism>
<evidence type="ECO:0000313" key="2">
    <source>
        <dbReference type="EMBL" id="HCM31820.1"/>
    </source>
</evidence>
<keyword evidence="1" id="KW-1133">Transmembrane helix</keyword>
<feature type="transmembrane region" description="Helical" evidence="1">
    <location>
        <begin position="57"/>
        <end position="79"/>
    </location>
</feature>
<dbReference type="Proteomes" id="UP000262257">
    <property type="component" value="Unassembled WGS sequence"/>
</dbReference>
<keyword evidence="1" id="KW-0812">Transmembrane</keyword>
<accession>A0A3D3G1B4</accession>
<dbReference type="AlphaFoldDB" id="A0A3D3G1B4"/>
<proteinExistence type="predicted"/>
<keyword evidence="1" id="KW-0472">Membrane</keyword>
<evidence type="ECO:0000256" key="1">
    <source>
        <dbReference type="SAM" id="Phobius"/>
    </source>
</evidence>
<comment type="caution">
    <text evidence="2">The sequence shown here is derived from an EMBL/GenBank/DDBJ whole genome shotgun (WGS) entry which is preliminary data.</text>
</comment>
<protein>
    <submittedName>
        <fullName evidence="2">Carbohydrate-binding protein</fullName>
    </submittedName>
</protein>
<gene>
    <name evidence="2" type="ORF">DIC32_10145</name>
</gene>
<reference evidence="2 3" key="1">
    <citation type="journal article" date="2018" name="Nat. Biotechnol.">
        <title>A standardized bacterial taxonomy based on genome phylogeny substantially revises the tree of life.</title>
        <authorList>
            <person name="Parks D.H."/>
            <person name="Chuvochina M."/>
            <person name="Waite D.W."/>
            <person name="Rinke C."/>
            <person name="Skarshewski A."/>
            <person name="Chaumeil P.A."/>
            <person name="Hugenholtz P."/>
        </authorList>
    </citation>
    <scope>NUCLEOTIDE SEQUENCE [LARGE SCALE GENOMIC DNA]</scope>
    <source>
        <strain evidence="2">UBA10045</strain>
    </source>
</reference>